<dbReference type="PATRIC" id="fig|134601.6.peg.2712"/>
<dbReference type="RefSeq" id="WP_049745085.1">
    <property type="nucleotide sequence ID" value="NZ_CP012150.1"/>
</dbReference>
<reference evidence="2 3" key="1">
    <citation type="submission" date="2015-07" db="EMBL/GenBank/DDBJ databases">
        <title>Complete genome sequence of Mycobacterium goodii X7B, a facultative thermophilic biodesulfurizing bacterium.</title>
        <authorList>
            <person name="Yu B."/>
            <person name="Li F."/>
            <person name="Xu P."/>
        </authorList>
    </citation>
    <scope>NUCLEOTIDE SEQUENCE [LARGE SCALE GENOMIC DNA]</scope>
    <source>
        <strain evidence="2 3">X7B</strain>
    </source>
</reference>
<evidence type="ECO:0008006" key="4">
    <source>
        <dbReference type="Google" id="ProtNLM"/>
    </source>
</evidence>
<evidence type="ECO:0000313" key="3">
    <source>
        <dbReference type="Proteomes" id="UP000062255"/>
    </source>
</evidence>
<name>A0A0K0X5K5_MYCGD</name>
<gene>
    <name evidence="2" type="ORF">AFA91_13085</name>
</gene>
<protein>
    <recommendedName>
        <fullName evidence="4">Lipoprotein LpqN</fullName>
    </recommendedName>
</protein>
<evidence type="ECO:0000256" key="1">
    <source>
        <dbReference type="ARBA" id="ARBA00022729"/>
    </source>
</evidence>
<keyword evidence="1" id="KW-0732">Signal</keyword>
<dbReference type="InterPro" id="IPR019674">
    <property type="entry name" value="Lipoprotein_LpqN/LpqT-like"/>
</dbReference>
<evidence type="ECO:0000313" key="2">
    <source>
        <dbReference type="EMBL" id="AKS32657.1"/>
    </source>
</evidence>
<sequence length="214" mass="22386">MTTAPRPAAVLLALALLTASCTRVVDGRSVAAPDLAGGDGGASAAQCEEVDAPLTDIETRAAGEPTLRIPQPQGWTRTTMLDSELIRFAMSNAALGTEEFAPTAVVTLETAAGEQDPQQVFDNQREALATGLGATDISSESHTLCGLPAETIHYQMPQMGGLAPHPAMVVGAVMHTESKTFVAAVTVQTTDPDNPGYQRDAEMILTGFQMLPPR</sequence>
<proteinExistence type="predicted"/>
<dbReference type="Pfam" id="PF10738">
    <property type="entry name" value="Lpp-LpqN"/>
    <property type="match status" value="1"/>
</dbReference>
<dbReference type="Gene3D" id="3.40.1000.10">
    <property type="entry name" value="Mog1/PsbP, alpha/beta/alpha sandwich"/>
    <property type="match status" value="1"/>
</dbReference>
<dbReference type="PROSITE" id="PS51257">
    <property type="entry name" value="PROKAR_LIPOPROTEIN"/>
    <property type="match status" value="1"/>
</dbReference>
<organism evidence="2 3">
    <name type="scientific">Mycolicibacterium goodii</name>
    <name type="common">Mycobacterium goodii</name>
    <dbReference type="NCBI Taxonomy" id="134601"/>
    <lineage>
        <taxon>Bacteria</taxon>
        <taxon>Bacillati</taxon>
        <taxon>Actinomycetota</taxon>
        <taxon>Actinomycetes</taxon>
        <taxon>Mycobacteriales</taxon>
        <taxon>Mycobacteriaceae</taxon>
        <taxon>Mycolicibacterium</taxon>
    </lineage>
</organism>
<dbReference type="STRING" id="134601.AFA91_13085"/>
<dbReference type="KEGG" id="mgo:AFA91_13085"/>
<accession>A0A0K0X5K5</accession>
<dbReference type="AlphaFoldDB" id="A0A0K0X5K5"/>
<dbReference type="Proteomes" id="UP000062255">
    <property type="component" value="Chromosome"/>
</dbReference>
<dbReference type="EMBL" id="CP012150">
    <property type="protein sequence ID" value="AKS32657.1"/>
    <property type="molecule type" value="Genomic_DNA"/>
</dbReference>
<dbReference type="OrthoDB" id="4761628at2"/>